<dbReference type="InParanoid" id="Q5BH81"/>
<reference evidence="2" key="2">
    <citation type="journal article" date="2009" name="Fungal Genet. Biol.">
        <title>The 2008 update of the Aspergillus nidulans genome annotation: a community effort.</title>
        <authorList>
            <person name="Wortman J.R."/>
            <person name="Gilsenan J.M."/>
            <person name="Joardar V."/>
            <person name="Deegan J."/>
            <person name="Clutterbuck J."/>
            <person name="Andersen M.R."/>
            <person name="Archer D."/>
            <person name="Bencina M."/>
            <person name="Braus G."/>
            <person name="Coutinho P."/>
            <person name="von Dohren H."/>
            <person name="Doonan J."/>
            <person name="Driessen A.J."/>
            <person name="Durek P."/>
            <person name="Espeso E."/>
            <person name="Fekete E."/>
            <person name="Flipphi M."/>
            <person name="Estrada C.G."/>
            <person name="Geysens S."/>
            <person name="Goldman G."/>
            <person name="de Groot P.W."/>
            <person name="Hansen K."/>
            <person name="Harris S.D."/>
            <person name="Heinekamp T."/>
            <person name="Helmstaedt K."/>
            <person name="Henrissat B."/>
            <person name="Hofmann G."/>
            <person name="Homan T."/>
            <person name="Horio T."/>
            <person name="Horiuchi H."/>
            <person name="James S."/>
            <person name="Jones M."/>
            <person name="Karaffa L."/>
            <person name="Karanyi Z."/>
            <person name="Kato M."/>
            <person name="Keller N."/>
            <person name="Kelly D.E."/>
            <person name="Kiel J.A."/>
            <person name="Kim J.M."/>
            <person name="van der Klei I.J."/>
            <person name="Klis F.M."/>
            <person name="Kovalchuk A."/>
            <person name="Krasevec N."/>
            <person name="Kubicek C.P."/>
            <person name="Liu B."/>
            <person name="Maccabe A."/>
            <person name="Meyer V."/>
            <person name="Mirabito P."/>
            <person name="Miskei M."/>
            <person name="Mos M."/>
            <person name="Mullins J."/>
            <person name="Nelson D.R."/>
            <person name="Nielsen J."/>
            <person name="Oakley B.R."/>
            <person name="Osmani S.A."/>
            <person name="Pakula T."/>
            <person name="Paszewski A."/>
            <person name="Paulsen I."/>
            <person name="Pilsyk S."/>
            <person name="Pocsi I."/>
            <person name="Punt P.J."/>
            <person name="Ram A.F."/>
            <person name="Ren Q."/>
            <person name="Robellet X."/>
            <person name="Robson G."/>
            <person name="Seiboth B."/>
            <person name="van Solingen P."/>
            <person name="Specht T."/>
            <person name="Sun J."/>
            <person name="Taheri-Talesh N."/>
            <person name="Takeshita N."/>
            <person name="Ussery D."/>
            <person name="vanKuyk P.A."/>
            <person name="Visser H."/>
            <person name="van de Vondervoort P.J."/>
            <person name="de Vries R.P."/>
            <person name="Walton J."/>
            <person name="Xiang X."/>
            <person name="Xiong Y."/>
            <person name="Zeng A.P."/>
            <person name="Brandt B.W."/>
            <person name="Cornell M.J."/>
            <person name="van den Hondel C.A."/>
            <person name="Visser J."/>
            <person name="Oliver S.G."/>
            <person name="Turner G."/>
        </authorList>
    </citation>
    <scope>GENOME REANNOTATION</scope>
    <source>
        <strain evidence="2">FGSC A4 / ATCC 38163 / CBS 112.46 / NRRL 194 / M139</strain>
    </source>
</reference>
<proteinExistence type="predicted"/>
<dbReference type="RefSeq" id="XP_657703.1">
    <property type="nucleotide sequence ID" value="XM_652611.1"/>
</dbReference>
<dbReference type="EMBL" id="BN001308">
    <property type="protein sequence ID" value="CBF90201.1"/>
    <property type="molecule type" value="Genomic_DNA"/>
</dbReference>
<dbReference type="HOGENOM" id="CLU_1189907_0_0_1"/>
<dbReference type="Proteomes" id="UP000000560">
    <property type="component" value="Chromosome VIII"/>
</dbReference>
<protein>
    <submittedName>
        <fullName evidence="1">Uncharacterized protein</fullName>
    </submittedName>
</protein>
<reference evidence="2" key="1">
    <citation type="journal article" date="2005" name="Nature">
        <title>Sequencing of Aspergillus nidulans and comparative analysis with A. fumigatus and A. oryzae.</title>
        <authorList>
            <person name="Galagan J.E."/>
            <person name="Calvo S.E."/>
            <person name="Cuomo C."/>
            <person name="Ma L.J."/>
            <person name="Wortman J.R."/>
            <person name="Batzoglou S."/>
            <person name="Lee S.I."/>
            <person name="Basturkmen M."/>
            <person name="Spevak C.C."/>
            <person name="Clutterbuck J."/>
            <person name="Kapitonov V."/>
            <person name="Jurka J."/>
            <person name="Scazzocchio C."/>
            <person name="Farman M."/>
            <person name="Butler J."/>
            <person name="Purcell S."/>
            <person name="Harris S."/>
            <person name="Braus G.H."/>
            <person name="Draht O."/>
            <person name="Busch S."/>
            <person name="D'Enfert C."/>
            <person name="Bouchier C."/>
            <person name="Goldman G.H."/>
            <person name="Bell-Pedersen D."/>
            <person name="Griffiths-Jones S."/>
            <person name="Doonan J.H."/>
            <person name="Yu J."/>
            <person name="Vienken K."/>
            <person name="Pain A."/>
            <person name="Freitag M."/>
            <person name="Selker E.U."/>
            <person name="Archer D.B."/>
            <person name="Penalva M.A."/>
            <person name="Oakley B.R."/>
            <person name="Momany M."/>
            <person name="Tanaka T."/>
            <person name="Kumagai T."/>
            <person name="Asai K."/>
            <person name="Machida M."/>
            <person name="Nierman W.C."/>
            <person name="Denning D.W."/>
            <person name="Caddick M."/>
            <person name="Hynes M."/>
            <person name="Paoletti M."/>
            <person name="Fischer R."/>
            <person name="Miller B."/>
            <person name="Dyer P."/>
            <person name="Sachs M.S."/>
            <person name="Osmani S.A."/>
            <person name="Birren B.W."/>
        </authorList>
    </citation>
    <scope>NUCLEOTIDE SEQUENCE [LARGE SCALE GENOMIC DNA]</scope>
    <source>
        <strain evidence="2">FGSC A4 / ATCC 38163 / CBS 112.46 / NRRL 194 / M139</strain>
    </source>
</reference>
<gene>
    <name evidence="1" type="ORF">ANIA_00099</name>
</gene>
<dbReference type="KEGG" id="ani:ANIA_00099"/>
<dbReference type="AlphaFoldDB" id="Q5BH81"/>
<accession>Q5BH81</accession>
<dbReference type="GeneID" id="2875876"/>
<keyword evidence="2" id="KW-1185">Reference proteome</keyword>
<organism evidence="1 2">
    <name type="scientific">Emericella nidulans (strain FGSC A4 / ATCC 38163 / CBS 112.46 / NRRL 194 / M139)</name>
    <name type="common">Aspergillus nidulans</name>
    <dbReference type="NCBI Taxonomy" id="227321"/>
    <lineage>
        <taxon>Eukaryota</taxon>
        <taxon>Fungi</taxon>
        <taxon>Dikarya</taxon>
        <taxon>Ascomycota</taxon>
        <taxon>Pezizomycotina</taxon>
        <taxon>Eurotiomycetes</taxon>
        <taxon>Eurotiomycetidae</taxon>
        <taxon>Eurotiales</taxon>
        <taxon>Aspergillaceae</taxon>
        <taxon>Aspergillus</taxon>
        <taxon>Aspergillus subgen. Nidulantes</taxon>
    </lineage>
</organism>
<dbReference type="VEuPathDB" id="FungiDB:AN0099"/>
<accession>C8VQM7</accession>
<evidence type="ECO:0000313" key="2">
    <source>
        <dbReference type="Proteomes" id="UP000000560"/>
    </source>
</evidence>
<sequence>MYTDKVQRADVALLSQYYTNILSPFTTASSFDDPVSVGDHSLAASLLGHAKKSLIPVTQLIKKGLVLWCADAAAARTSVDAGPKFPRARSSLDAAQGSSIRSYAYLKNALAAVPQLILLPPSISSKEQCQSSPDRWTHCSCDLAAACPGSSPTMPGAFRVGRTKSPNLLARVFTKQGVHYSSSTTTPTDKAHNDEDPVVQLPEKTTVDNVGIDLADGSKVPIFRLLSSLRHSL</sequence>
<evidence type="ECO:0000313" key="1">
    <source>
        <dbReference type="EMBL" id="CBF90201.1"/>
    </source>
</evidence>
<name>Q5BH81_EMENI</name>